<sequence>MVHANASLTPKGRLKLASSIVDDHWSIRRAAERFQISPTTAKKWADRYRAGGDGRPSSRPRRSPARTPRRTERRIVALRFTNRWGPHRIAYHLHLPRSTVSAVLILIAGAAQPLVTGPTEPELTRRRPPHNMRVAICALAAAHRELGPRSHPSSTGADR</sequence>
<protein>
    <submittedName>
        <fullName evidence="2">Leucine-zipper of insertion element IS481</fullName>
    </submittedName>
</protein>
<dbReference type="InterPro" id="IPR009057">
    <property type="entry name" value="Homeodomain-like_sf"/>
</dbReference>
<accession>A0A1I0UDG9</accession>
<dbReference type="Pfam" id="PF13565">
    <property type="entry name" value="HTH_32"/>
    <property type="match status" value="1"/>
</dbReference>
<evidence type="ECO:0000256" key="1">
    <source>
        <dbReference type="SAM" id="MobiDB-lite"/>
    </source>
</evidence>
<dbReference type="Proteomes" id="UP000182054">
    <property type="component" value="Unassembled WGS sequence"/>
</dbReference>
<proteinExistence type="predicted"/>
<reference evidence="2 3" key="1">
    <citation type="submission" date="2016-10" db="EMBL/GenBank/DDBJ databases">
        <authorList>
            <person name="de Groot N.N."/>
        </authorList>
    </citation>
    <scope>NUCLEOTIDE SEQUENCE [LARGE SCALE GENOMIC DNA]</scope>
    <source>
        <strain evidence="2 3">DSM 44908</strain>
    </source>
</reference>
<name>A0A1I0UDG9_9NOCA</name>
<dbReference type="SUPFAM" id="SSF46689">
    <property type="entry name" value="Homeodomain-like"/>
    <property type="match status" value="1"/>
</dbReference>
<evidence type="ECO:0000313" key="3">
    <source>
        <dbReference type="Proteomes" id="UP000182054"/>
    </source>
</evidence>
<evidence type="ECO:0000313" key="2">
    <source>
        <dbReference type="EMBL" id="SFA62098.1"/>
    </source>
</evidence>
<feature type="compositionally biased region" description="Basic residues" evidence="1">
    <location>
        <begin position="58"/>
        <end position="68"/>
    </location>
</feature>
<feature type="region of interest" description="Disordered" evidence="1">
    <location>
        <begin position="47"/>
        <end position="71"/>
    </location>
</feature>
<dbReference type="EMBL" id="FOJN01000021">
    <property type="protein sequence ID" value="SFA62098.1"/>
    <property type="molecule type" value="Genomic_DNA"/>
</dbReference>
<dbReference type="AlphaFoldDB" id="A0A1I0UDG9"/>
<organism evidence="2 3">
    <name type="scientific">Rhodococcoides kroppenstedtii</name>
    <dbReference type="NCBI Taxonomy" id="293050"/>
    <lineage>
        <taxon>Bacteria</taxon>
        <taxon>Bacillati</taxon>
        <taxon>Actinomycetota</taxon>
        <taxon>Actinomycetes</taxon>
        <taxon>Mycobacteriales</taxon>
        <taxon>Nocardiaceae</taxon>
        <taxon>Rhodococcoides</taxon>
    </lineage>
</organism>
<gene>
    <name evidence="2" type="ORF">SAMN05444374_1215</name>
</gene>